<dbReference type="Gramene" id="TraesSTA3B03G01731690.1">
    <property type="protein sequence ID" value="TraesSTA3B03G01731690.1.CDS1"/>
    <property type="gene ID" value="TraesSTA3B03G01731690"/>
</dbReference>
<dbReference type="EnsemblPlants" id="TraesCS3B02G476600.1">
    <property type="protein sequence ID" value="TraesCS3B02G476600.1.cds1"/>
    <property type="gene ID" value="TraesCS3B02G476600"/>
</dbReference>
<feature type="region of interest" description="Disordered" evidence="1">
    <location>
        <begin position="66"/>
        <end position="89"/>
    </location>
</feature>
<dbReference type="HOGENOM" id="CLU_083158_0_0_1"/>
<protein>
    <recommendedName>
        <fullName evidence="4">DUF4378 domain-containing protein</fullName>
    </recommendedName>
</protein>
<dbReference type="Gramene" id="TraesWEE_scaffold_010468_01G000300.1">
    <property type="protein sequence ID" value="TraesWEE_scaffold_010468_01G000300.1"/>
    <property type="gene ID" value="TraesWEE_scaffold_010468_01G000300"/>
</dbReference>
<dbReference type="OrthoDB" id="691329at2759"/>
<evidence type="ECO:0000313" key="3">
    <source>
        <dbReference type="Proteomes" id="UP000019116"/>
    </source>
</evidence>
<feature type="compositionally biased region" description="Basic residues" evidence="1">
    <location>
        <begin position="66"/>
        <end position="82"/>
    </location>
</feature>
<sequence>MACLSSSPSGRRLSELLEERQEPFSLDLHLLEKGCSGRLLDGYDTAMCWPAAAAGNDAASVLKRLTSKKKKAAPSSRGKKRQQQQPAAGSSLLRLLLSKILHGKATNQKPAALQCSDSFKRVAPSPLPCSSKHLDALKLRADAGVVGGQETEYSDSEYDDEKQQSPVSVLEHPFESSPVHGQSRFSYVQDSPKNAMAIVRELLMEMETAYTPALCTQLFAKSEDLGIDANDLVDHDADDDYYYRTSPKNFQEEDGTRAAGSPATGAAYWATHRAELARVSELVSSEVPKSRLDAASVQPERRDVGADIENALLDALVLELVMDLGDC</sequence>
<dbReference type="PANTHER" id="PTHR36885:SF1">
    <property type="entry name" value="EXPRESSED PROTEIN"/>
    <property type="match status" value="1"/>
</dbReference>
<dbReference type="Gramene" id="TraesJAG3B03G01750300.1">
    <property type="protein sequence ID" value="TraesJAG3B03G01750300.1.CDS1"/>
    <property type="gene ID" value="TraesJAG3B03G01750300"/>
</dbReference>
<dbReference type="Gramene" id="TraesCS3B02G476600.1">
    <property type="protein sequence ID" value="TraesCS3B02G476600.1.cds1"/>
    <property type="gene ID" value="TraesCS3B02G476600"/>
</dbReference>
<reference evidence="2" key="1">
    <citation type="submission" date="2018-08" db="EMBL/GenBank/DDBJ databases">
        <authorList>
            <person name="Rossello M."/>
        </authorList>
    </citation>
    <scope>NUCLEOTIDE SEQUENCE [LARGE SCALE GENOMIC DNA]</scope>
    <source>
        <strain evidence="2">cv. Chinese Spring</strain>
    </source>
</reference>
<name>A0A077S772_WHEAT</name>
<evidence type="ECO:0008006" key="4">
    <source>
        <dbReference type="Google" id="ProtNLM"/>
    </source>
</evidence>
<dbReference type="PANTHER" id="PTHR36885">
    <property type="entry name" value="EXPRESSED PROTEIN"/>
    <property type="match status" value="1"/>
</dbReference>
<evidence type="ECO:0000313" key="2">
    <source>
        <dbReference type="EnsemblPlants" id="TraesCS3B02G476600.1.cds1"/>
    </source>
</evidence>
<keyword evidence="3" id="KW-1185">Reference proteome</keyword>
<accession>A0A077S772</accession>
<evidence type="ECO:0000256" key="1">
    <source>
        <dbReference type="SAM" id="MobiDB-lite"/>
    </source>
</evidence>
<dbReference type="OMA" id="TAMCWPA"/>
<dbReference type="Proteomes" id="UP000019116">
    <property type="component" value="Chromosome 3B"/>
</dbReference>
<dbReference type="Gramene" id="TraesLAC3B03G01683970.1">
    <property type="protein sequence ID" value="TraesLAC3B03G01683970.1.CDS1"/>
    <property type="gene ID" value="TraesLAC3B03G01683970"/>
</dbReference>
<dbReference type="Gramene" id="TraesMAC3B03G01743230.1">
    <property type="protein sequence ID" value="TraesMAC3B03G01743230.1.CDS1"/>
    <property type="gene ID" value="TraesMAC3B03G01743230"/>
</dbReference>
<dbReference type="AlphaFoldDB" id="A0A077S772"/>
<dbReference type="Gramene" id="TraesLDM3B03G01741910.1">
    <property type="protein sequence ID" value="TraesLDM3B03G01741910.1.CDS1"/>
    <property type="gene ID" value="TraesLDM3B03G01741910"/>
</dbReference>
<dbReference type="Gramene" id="TraesNOR3B03G01766010.1">
    <property type="protein sequence ID" value="TraesNOR3B03G01766010.1.CDS1"/>
    <property type="gene ID" value="TraesNOR3B03G01766010"/>
</dbReference>
<proteinExistence type="predicted"/>
<reference evidence="2" key="2">
    <citation type="submission" date="2018-10" db="UniProtKB">
        <authorList>
            <consortium name="EnsemblPlants"/>
        </authorList>
    </citation>
    <scope>IDENTIFICATION</scope>
</reference>
<dbReference type="Gramene" id="TraesCS3B03G1178100.1">
    <property type="protein sequence ID" value="TraesCS3B03G1178100.1.CDS1"/>
    <property type="gene ID" value="TraesCS3B03G1178100"/>
</dbReference>
<organism evidence="2">
    <name type="scientific">Triticum aestivum</name>
    <name type="common">Wheat</name>
    <dbReference type="NCBI Taxonomy" id="4565"/>
    <lineage>
        <taxon>Eukaryota</taxon>
        <taxon>Viridiplantae</taxon>
        <taxon>Streptophyta</taxon>
        <taxon>Embryophyta</taxon>
        <taxon>Tracheophyta</taxon>
        <taxon>Spermatophyta</taxon>
        <taxon>Magnoliopsida</taxon>
        <taxon>Liliopsida</taxon>
        <taxon>Poales</taxon>
        <taxon>Poaceae</taxon>
        <taxon>BOP clade</taxon>
        <taxon>Pooideae</taxon>
        <taxon>Triticodae</taxon>
        <taxon>Triticeae</taxon>
        <taxon>Triticinae</taxon>
        <taxon>Triticum</taxon>
    </lineage>
</organism>